<sequence>MWYKAMAEELYFIKTNPNIAKINLYNKLCREEENIMKFLQADPKVSLEIIKNKVKDSVENLSKEELSSIFTWFSSIYPADREEAKTQLFIHGLDLFYEIPKEQNVKTFQEMLSAYENYSKQKLDFMVDAQHFNQFLLYGLFFTDISLKEKGNSTTLSHYLKTDYPSLYALAEDHFRTKGSEENNDLALQNYFGELYDLTKFYKGSIIQLHTL</sequence>
<gene>
    <name evidence="1" type="ORF">CLA01_24940</name>
</gene>
<organism evidence="1 2">
    <name type="scientific">Chryseobacterium lathyri</name>
    <dbReference type="NCBI Taxonomy" id="395933"/>
    <lineage>
        <taxon>Bacteria</taxon>
        <taxon>Pseudomonadati</taxon>
        <taxon>Bacteroidota</taxon>
        <taxon>Flavobacteriia</taxon>
        <taxon>Flavobacteriales</taxon>
        <taxon>Weeksellaceae</taxon>
        <taxon>Chryseobacterium group</taxon>
        <taxon>Chryseobacterium</taxon>
    </lineage>
</organism>
<comment type="caution">
    <text evidence="1">The sequence shown here is derived from an EMBL/GenBank/DDBJ whole genome shotgun (WGS) entry which is preliminary data.</text>
</comment>
<dbReference type="Proteomes" id="UP000321150">
    <property type="component" value="Unassembled WGS sequence"/>
</dbReference>
<proteinExistence type="predicted"/>
<reference evidence="1 2" key="1">
    <citation type="submission" date="2019-07" db="EMBL/GenBank/DDBJ databases">
        <title>Whole genome shotgun sequence of Chryseobacterium lathyri NBRC 105250.</title>
        <authorList>
            <person name="Hosoyama A."/>
            <person name="Uohara A."/>
            <person name="Ohji S."/>
            <person name="Ichikawa N."/>
        </authorList>
    </citation>
    <scope>NUCLEOTIDE SEQUENCE [LARGE SCALE GENOMIC DNA]</scope>
    <source>
        <strain evidence="1 2">NBRC 105250</strain>
    </source>
</reference>
<accession>A0A511YB68</accession>
<dbReference type="AlphaFoldDB" id="A0A511YB68"/>
<evidence type="ECO:0000313" key="1">
    <source>
        <dbReference type="EMBL" id="GEN72422.1"/>
    </source>
</evidence>
<name>A0A511YB68_9FLAO</name>
<evidence type="ECO:0000313" key="2">
    <source>
        <dbReference type="Proteomes" id="UP000321150"/>
    </source>
</evidence>
<dbReference type="EMBL" id="BJYI01000007">
    <property type="protein sequence ID" value="GEN72422.1"/>
    <property type="molecule type" value="Genomic_DNA"/>
</dbReference>
<protein>
    <submittedName>
        <fullName evidence="1">Uncharacterized protein</fullName>
    </submittedName>
</protein>